<gene>
    <name evidence="1" type="ORF">C7U56_09540</name>
</gene>
<dbReference type="GO" id="GO:0003677">
    <property type="term" value="F:DNA binding"/>
    <property type="evidence" value="ECO:0007669"/>
    <property type="project" value="InterPro"/>
</dbReference>
<dbReference type="SUPFAM" id="SSF47413">
    <property type="entry name" value="lambda repressor-like DNA-binding domains"/>
    <property type="match status" value="1"/>
</dbReference>
<organism evidence="1 2">
    <name type="scientific">Clostridium fessum</name>
    <dbReference type="NCBI Taxonomy" id="2126740"/>
    <lineage>
        <taxon>Bacteria</taxon>
        <taxon>Bacillati</taxon>
        <taxon>Bacillota</taxon>
        <taxon>Clostridia</taxon>
        <taxon>Eubacteriales</taxon>
        <taxon>Clostridiaceae</taxon>
        <taxon>Clostridium</taxon>
    </lineage>
</organism>
<dbReference type="Proteomes" id="UP000241048">
    <property type="component" value="Unassembled WGS sequence"/>
</dbReference>
<dbReference type="AlphaFoldDB" id="A0A2T3FNG3"/>
<dbReference type="GeneID" id="93724758"/>
<dbReference type="InterPro" id="IPR001387">
    <property type="entry name" value="Cro/C1-type_HTH"/>
</dbReference>
<evidence type="ECO:0000313" key="2">
    <source>
        <dbReference type="Proteomes" id="UP000241048"/>
    </source>
</evidence>
<name>A0A2T3FNG3_9CLOT</name>
<proteinExistence type="predicted"/>
<dbReference type="InterPro" id="IPR010982">
    <property type="entry name" value="Lambda_DNA-bd_dom_sf"/>
</dbReference>
<evidence type="ECO:0000313" key="1">
    <source>
        <dbReference type="EMBL" id="PST36799.1"/>
    </source>
</evidence>
<protein>
    <submittedName>
        <fullName evidence="1">XRE family transcriptional regulator</fullName>
    </submittedName>
</protein>
<accession>A0A2T3FNG3</accession>
<comment type="caution">
    <text evidence="1">The sequence shown here is derived from an EMBL/GenBank/DDBJ whole genome shotgun (WGS) entry which is preliminary data.</text>
</comment>
<dbReference type="Gene3D" id="1.10.260.40">
    <property type="entry name" value="lambda repressor-like DNA-binding domains"/>
    <property type="match status" value="1"/>
</dbReference>
<reference evidence="1 2" key="1">
    <citation type="submission" date="2018-03" db="EMBL/GenBank/DDBJ databases">
        <title>Lachnoclostridium SNUG30386 gen.nov., sp.nov., isolated from human faeces.</title>
        <authorList>
            <person name="Seo B."/>
            <person name="Jeon K."/>
            <person name="Ko G."/>
        </authorList>
    </citation>
    <scope>NUCLEOTIDE SEQUENCE [LARGE SCALE GENOMIC DNA]</scope>
    <source>
        <strain evidence="1 2">SNUG30386</strain>
    </source>
</reference>
<sequence length="120" mass="13578">MNTEMKKTVVYSTGDKILNIMKEQDMDIPELSLRCGVREDVLMDILAGIREADISTLCKIADGLEICVRELCPDEESYVVPVEKDILAKLIVISELKEMELEELIGTILENGIEEHGFYE</sequence>
<dbReference type="CDD" id="cd00093">
    <property type="entry name" value="HTH_XRE"/>
    <property type="match status" value="1"/>
</dbReference>
<keyword evidence="2" id="KW-1185">Reference proteome</keyword>
<dbReference type="EMBL" id="PYLO01000003">
    <property type="protein sequence ID" value="PST36799.1"/>
    <property type="molecule type" value="Genomic_DNA"/>
</dbReference>
<dbReference type="RefSeq" id="WP_002596360.1">
    <property type="nucleotide sequence ID" value="NZ_PYLO01000003.1"/>
</dbReference>